<dbReference type="Gene3D" id="2.30.130.40">
    <property type="entry name" value="LON domain-like"/>
    <property type="match status" value="1"/>
</dbReference>
<dbReference type="PRINTS" id="PR00830">
    <property type="entry name" value="ENDOLAPTASE"/>
</dbReference>
<dbReference type="GO" id="GO:0016887">
    <property type="term" value="F:ATP hydrolysis activity"/>
    <property type="evidence" value="ECO:0007669"/>
    <property type="project" value="UniProtKB-UniRule"/>
</dbReference>
<feature type="active site" evidence="14 16">
    <location>
        <position position="721"/>
    </location>
</feature>
<dbReference type="SUPFAM" id="SSF52540">
    <property type="entry name" value="P-loop containing nucleoside triphosphate hydrolases"/>
    <property type="match status" value="1"/>
</dbReference>
<dbReference type="Gene3D" id="1.20.5.5270">
    <property type="match status" value="1"/>
</dbReference>
<evidence type="ECO:0000256" key="8">
    <source>
        <dbReference type="ARBA" id="ARBA00023016"/>
    </source>
</evidence>
<evidence type="ECO:0000256" key="15">
    <source>
        <dbReference type="PIRNR" id="PIRNR001174"/>
    </source>
</evidence>
<dbReference type="GO" id="GO:0034605">
    <property type="term" value="P:cellular response to heat"/>
    <property type="evidence" value="ECO:0007669"/>
    <property type="project" value="UniProtKB-UniRule"/>
</dbReference>
<dbReference type="InterPro" id="IPR027065">
    <property type="entry name" value="Lon_Prtase"/>
</dbReference>
<dbReference type="Proteomes" id="UP000005309">
    <property type="component" value="Unassembled WGS sequence"/>
</dbReference>
<dbReference type="GO" id="GO:0006515">
    <property type="term" value="P:protein quality control for misfolded or incompletely synthesized proteins"/>
    <property type="evidence" value="ECO:0007669"/>
    <property type="project" value="UniProtKB-UniRule"/>
</dbReference>
<sequence>MSEKQTLPLLPLRGLVVYPHMMVNLDVGRDRSVAAIEAAIAGDSRILVVSQKEPELDEPTAADLYDVGTVAEIRQFLRMPEGVLRILVDGQQRAEILSVREGETYAEAEVNVVEEENPDVPQTKDMEALVHGVTSKFEEWVKLSHKIPPEALVSISIIEDMGRLADIIASHLSLKHEVRQDILATIDVRARLHRLYEVLVYELDIMGIEQKINRRVRKQMDKVQRDFYLREQIKAIHKELGDDVDKSADVDRYRTALAEGAFPDAVRETIEREIHRLDVSPAMSAEVGVIRSYLDCLIALPWMHTTKETVDMTAARSVLERDHYGLEKIKERILDYLAVRQLAPEQNAPILCFVGAPGVGKTSLGASIARAMGREFIRISLGGIRDEAEIRGHRRTYVGAMPGRIIEGIRRAGTKNPVFLLDEVDKIAMDFHGDPSAALLEVLDPAQNCTFSDHFVELPFDLSQVFWIVTANHPARIPAPLRDRMEILNLSSYTEMEKVEIARQHLLPRQRIQNGLKAKDIRISAGVYPALIRSYTREAGVRELERVVGQLCRKTARRIVEGETPPIAVTKANLTEFMERPKYHAARQEKKPLVGVVTGLAWTEVGGDVLRTEVNILRGKGKLILTGQLGDVMQESAQAALSYVRSRADALHLAENFYETDDIHIHLPEGAIPKDGPSAGITMATAMISALTGRKVRSDVAMTGEITLRGNVLPIGGLKEKTLAAYREGMHTIVLPQENERDIEDIPDAVRASLEFVPVAHMDEVLKVALYN</sequence>
<evidence type="ECO:0000256" key="7">
    <source>
        <dbReference type="ARBA" id="ARBA00022840"/>
    </source>
</evidence>
<dbReference type="NCBIfam" id="TIGR00763">
    <property type="entry name" value="lon"/>
    <property type="match status" value="1"/>
</dbReference>
<evidence type="ECO:0000259" key="20">
    <source>
        <dbReference type="PROSITE" id="PS51786"/>
    </source>
</evidence>
<dbReference type="InterPro" id="IPR003111">
    <property type="entry name" value="Lon_prtase_N"/>
</dbReference>
<dbReference type="Pfam" id="PF22667">
    <property type="entry name" value="Lon_lid"/>
    <property type="match status" value="1"/>
</dbReference>
<evidence type="ECO:0000256" key="11">
    <source>
        <dbReference type="ARBA" id="ARBA00066743"/>
    </source>
</evidence>
<dbReference type="InterPro" id="IPR027543">
    <property type="entry name" value="Lon_bac"/>
</dbReference>
<evidence type="ECO:0000313" key="22">
    <source>
        <dbReference type="EMBL" id="EEQ49556.1"/>
    </source>
</evidence>
<evidence type="ECO:0000256" key="16">
    <source>
        <dbReference type="PIRSR" id="PIRSR001174-1"/>
    </source>
</evidence>
<keyword evidence="23" id="KW-1185">Reference proteome</keyword>
<dbReference type="InterPro" id="IPR003959">
    <property type="entry name" value="ATPase_AAA_core"/>
</dbReference>
<dbReference type="InterPro" id="IPR004815">
    <property type="entry name" value="Lon_bac/euk-typ"/>
</dbReference>
<comment type="catalytic activity">
    <reaction evidence="9 14 15 18">
        <text>Hydrolysis of proteins in presence of ATP.</text>
        <dbReference type="EC" id="3.4.21.53"/>
    </reaction>
</comment>
<keyword evidence="6 14" id="KW-0720">Serine protease</keyword>
<evidence type="ECO:0000256" key="14">
    <source>
        <dbReference type="HAMAP-Rule" id="MF_01973"/>
    </source>
</evidence>
<comment type="caution">
    <text evidence="22">The sequence shown here is derived from an EMBL/GenBank/DDBJ whole genome shotgun (WGS) entry which is preliminary data.</text>
</comment>
<dbReference type="InterPro" id="IPR008268">
    <property type="entry name" value="Peptidase_S16_AS"/>
</dbReference>
<dbReference type="Gene3D" id="3.30.230.10">
    <property type="match status" value="1"/>
</dbReference>
<dbReference type="PROSITE" id="PS01046">
    <property type="entry name" value="LON_SER"/>
    <property type="match status" value="1"/>
</dbReference>
<keyword evidence="3 14" id="KW-0645">Protease</keyword>
<dbReference type="Gene3D" id="1.20.58.1480">
    <property type="match status" value="1"/>
</dbReference>
<dbReference type="RefSeq" id="WP_006691379.1">
    <property type="nucleotide sequence ID" value="NZ_GG694010.1"/>
</dbReference>
<evidence type="ECO:0000256" key="1">
    <source>
        <dbReference type="ARBA" id="ARBA00004496"/>
    </source>
</evidence>
<gene>
    <name evidence="14 22" type="primary">lon</name>
    <name evidence="22" type="ORF">HMPREF0908_0138</name>
</gene>
<dbReference type="PROSITE" id="PS51787">
    <property type="entry name" value="LON_N"/>
    <property type="match status" value="1"/>
</dbReference>
<evidence type="ECO:0000256" key="10">
    <source>
        <dbReference type="ARBA" id="ARBA00053875"/>
    </source>
</evidence>
<dbReference type="InterPro" id="IPR014721">
    <property type="entry name" value="Ribsml_uS5_D2-typ_fold_subgr"/>
</dbReference>
<keyword evidence="4 14" id="KW-0547">Nucleotide-binding</keyword>
<evidence type="ECO:0000256" key="18">
    <source>
        <dbReference type="PROSITE-ProRule" id="PRU01122"/>
    </source>
</evidence>
<dbReference type="Pfam" id="PF05362">
    <property type="entry name" value="Lon_C"/>
    <property type="match status" value="1"/>
</dbReference>
<proteinExistence type="evidence at transcript level"/>
<evidence type="ECO:0000256" key="2">
    <source>
        <dbReference type="ARBA" id="ARBA00022490"/>
    </source>
</evidence>
<feature type="active site" evidence="14 16">
    <location>
        <position position="678"/>
    </location>
</feature>
<keyword evidence="2 14" id="KW-0963">Cytoplasm</keyword>
<dbReference type="STRING" id="638302.HMPREF0908_0138"/>
<evidence type="ECO:0000256" key="19">
    <source>
        <dbReference type="RuleBase" id="RU000591"/>
    </source>
</evidence>
<dbReference type="GO" id="GO:0004176">
    <property type="term" value="F:ATP-dependent peptidase activity"/>
    <property type="evidence" value="ECO:0007669"/>
    <property type="project" value="UniProtKB-UniRule"/>
</dbReference>
<dbReference type="SMART" id="SM00382">
    <property type="entry name" value="AAA"/>
    <property type="match status" value="1"/>
</dbReference>
<feature type="domain" description="Lon proteolytic" evidence="20">
    <location>
        <begin position="591"/>
        <end position="772"/>
    </location>
</feature>
<evidence type="ECO:0000256" key="12">
    <source>
        <dbReference type="ARBA" id="ARBA00071934"/>
    </source>
</evidence>
<dbReference type="Gene3D" id="3.40.50.300">
    <property type="entry name" value="P-loop containing nucleotide triphosphate hydrolases"/>
    <property type="match status" value="1"/>
</dbReference>
<evidence type="ECO:0000256" key="4">
    <source>
        <dbReference type="ARBA" id="ARBA00022741"/>
    </source>
</evidence>
<dbReference type="InterPro" id="IPR008269">
    <property type="entry name" value="Lon_proteolytic"/>
</dbReference>
<dbReference type="EC" id="3.4.21.53" evidence="11 14"/>
<dbReference type="InterPro" id="IPR003593">
    <property type="entry name" value="AAA+_ATPase"/>
</dbReference>
<evidence type="ECO:0000256" key="3">
    <source>
        <dbReference type="ARBA" id="ARBA00022670"/>
    </source>
</evidence>
<dbReference type="NCBIfam" id="NF008053">
    <property type="entry name" value="PRK10787.1"/>
    <property type="match status" value="1"/>
</dbReference>
<dbReference type="OrthoDB" id="9803599at2"/>
<dbReference type="SUPFAM" id="SSF88697">
    <property type="entry name" value="PUA domain-like"/>
    <property type="match status" value="1"/>
</dbReference>
<comment type="induction">
    <text evidence="14">By heat shock.</text>
</comment>
<dbReference type="Pfam" id="PF02190">
    <property type="entry name" value="LON_substr_bdg"/>
    <property type="match status" value="1"/>
</dbReference>
<dbReference type="CDD" id="cd19500">
    <property type="entry name" value="RecA-like_Lon"/>
    <property type="match status" value="1"/>
</dbReference>
<dbReference type="Pfam" id="PF00004">
    <property type="entry name" value="AAA"/>
    <property type="match status" value="1"/>
</dbReference>
<dbReference type="InterPro" id="IPR015947">
    <property type="entry name" value="PUA-like_sf"/>
</dbReference>
<feature type="domain" description="Lon N-terminal" evidence="21">
    <location>
        <begin position="7"/>
        <end position="203"/>
    </location>
</feature>
<name>C4V0M7_9FIRM</name>
<reference evidence="22 23" key="1">
    <citation type="submission" date="2009-04" db="EMBL/GenBank/DDBJ databases">
        <authorList>
            <person name="Qin X."/>
            <person name="Bachman B."/>
            <person name="Battles P."/>
            <person name="Bell A."/>
            <person name="Bess C."/>
            <person name="Bickham C."/>
            <person name="Chaboub L."/>
            <person name="Chen D."/>
            <person name="Coyle M."/>
            <person name="Deiros D.R."/>
            <person name="Dinh H."/>
            <person name="Forbes L."/>
            <person name="Fowler G."/>
            <person name="Francisco L."/>
            <person name="Fu Q."/>
            <person name="Gubbala S."/>
            <person name="Hale W."/>
            <person name="Han Y."/>
            <person name="Hemphill L."/>
            <person name="Highlander S.K."/>
            <person name="Hirani K."/>
            <person name="Hogues M."/>
            <person name="Jackson L."/>
            <person name="Jakkamsetti A."/>
            <person name="Javaid M."/>
            <person name="Jiang H."/>
            <person name="Korchina V."/>
            <person name="Kovar C."/>
            <person name="Lara F."/>
            <person name="Lee S."/>
            <person name="Mata R."/>
            <person name="Mathew T."/>
            <person name="Moen C."/>
            <person name="Morales K."/>
            <person name="Munidasa M."/>
            <person name="Nazareth L."/>
            <person name="Ngo R."/>
            <person name="Nguyen L."/>
            <person name="Okwuonu G."/>
            <person name="Ongeri F."/>
            <person name="Patil S."/>
            <person name="Petrosino J."/>
            <person name="Pham C."/>
            <person name="Pham P."/>
            <person name="Pu L.-L."/>
            <person name="Puazo M."/>
            <person name="Raj R."/>
            <person name="Reid J."/>
            <person name="Rouhana J."/>
            <person name="Saada N."/>
            <person name="Shang Y."/>
            <person name="Simmons D."/>
            <person name="Thornton R."/>
            <person name="Warren J."/>
            <person name="Weissenberger G."/>
            <person name="Zhang J."/>
            <person name="Zhang L."/>
            <person name="Zhou C."/>
            <person name="Zhu D."/>
            <person name="Muzny D."/>
            <person name="Worley K."/>
            <person name="Gibbs R."/>
        </authorList>
    </citation>
    <scope>NUCLEOTIDE SEQUENCE [LARGE SCALE GENOMIC DNA]</scope>
    <source>
        <strain evidence="22 23">ATCC 43531</strain>
    </source>
</reference>
<feature type="binding site" evidence="14 17">
    <location>
        <begin position="355"/>
        <end position="362"/>
    </location>
    <ligand>
        <name>ATP</name>
        <dbReference type="ChEBI" id="CHEBI:30616"/>
    </ligand>
</feature>
<evidence type="ECO:0000256" key="5">
    <source>
        <dbReference type="ARBA" id="ARBA00022801"/>
    </source>
</evidence>
<evidence type="ECO:0000259" key="21">
    <source>
        <dbReference type="PROSITE" id="PS51787"/>
    </source>
</evidence>
<dbReference type="InterPro" id="IPR054594">
    <property type="entry name" value="Lon_lid"/>
</dbReference>
<dbReference type="GO" id="GO:0004252">
    <property type="term" value="F:serine-type endopeptidase activity"/>
    <property type="evidence" value="ECO:0007669"/>
    <property type="project" value="UniProtKB-UniRule"/>
</dbReference>
<dbReference type="GO" id="GO:0005737">
    <property type="term" value="C:cytoplasm"/>
    <property type="evidence" value="ECO:0007669"/>
    <property type="project" value="UniProtKB-SubCell"/>
</dbReference>
<dbReference type="GO" id="GO:0005524">
    <property type="term" value="F:ATP binding"/>
    <property type="evidence" value="ECO:0007669"/>
    <property type="project" value="UniProtKB-UniRule"/>
</dbReference>
<organism evidence="22 23">
    <name type="scientific">Selenomonas flueggei ATCC 43531</name>
    <dbReference type="NCBI Taxonomy" id="638302"/>
    <lineage>
        <taxon>Bacteria</taxon>
        <taxon>Bacillati</taxon>
        <taxon>Bacillota</taxon>
        <taxon>Negativicutes</taxon>
        <taxon>Selenomonadales</taxon>
        <taxon>Selenomonadaceae</taxon>
        <taxon>Selenomonas</taxon>
    </lineage>
</organism>
<dbReference type="AlphaFoldDB" id="C4V0M7"/>
<dbReference type="HAMAP" id="MF_01973">
    <property type="entry name" value="lon_bact"/>
    <property type="match status" value="1"/>
</dbReference>
<keyword evidence="7 14" id="KW-0067">ATP-binding</keyword>
<dbReference type="FunFam" id="3.40.50.300:FF:000021">
    <property type="entry name" value="Lon protease homolog"/>
    <property type="match status" value="1"/>
</dbReference>
<keyword evidence="8 14" id="KW-0346">Stress response</keyword>
<dbReference type="EMBL" id="ACLA01000002">
    <property type="protein sequence ID" value="EEQ49556.1"/>
    <property type="molecule type" value="Genomic_DNA"/>
</dbReference>
<dbReference type="SUPFAM" id="SSF54211">
    <property type="entry name" value="Ribosomal protein S5 domain 2-like"/>
    <property type="match status" value="1"/>
</dbReference>
<dbReference type="SMART" id="SM00464">
    <property type="entry name" value="LON"/>
    <property type="match status" value="1"/>
</dbReference>
<accession>C4V0M7</accession>
<evidence type="ECO:0000256" key="13">
    <source>
        <dbReference type="ARBA" id="ARBA00082722"/>
    </source>
</evidence>
<evidence type="ECO:0000313" key="23">
    <source>
        <dbReference type="Proteomes" id="UP000005309"/>
    </source>
</evidence>
<dbReference type="Gene3D" id="1.10.8.60">
    <property type="match status" value="1"/>
</dbReference>
<comment type="function">
    <text evidence="10 14">ATP-dependent serine protease that mediates the selective degradation of mutant and abnormal proteins as well as certain short-lived regulatory proteins. Required for cellular homeostasis and for survival from DNA damage and developmental changes induced by stress. Degrades polypeptides processively to yield small peptide fragments that are 5 to 10 amino acids long. Binds to DNA in a double-stranded, site-specific manner.</text>
</comment>
<dbReference type="GO" id="GO:0043565">
    <property type="term" value="F:sequence-specific DNA binding"/>
    <property type="evidence" value="ECO:0007669"/>
    <property type="project" value="UniProtKB-UniRule"/>
</dbReference>
<dbReference type="PANTHER" id="PTHR10046">
    <property type="entry name" value="ATP DEPENDENT LON PROTEASE FAMILY MEMBER"/>
    <property type="match status" value="1"/>
</dbReference>
<comment type="subunit">
    <text evidence="14 15">Homohexamer. Organized in a ring with a central cavity.</text>
</comment>
<protein>
    <recommendedName>
        <fullName evidence="12 14">Lon protease</fullName>
        <ecNumber evidence="11 14">3.4.21.53</ecNumber>
    </recommendedName>
    <alternativeName>
        <fullName evidence="13 14">ATP-dependent protease La</fullName>
    </alternativeName>
</protein>
<dbReference type="InterPro" id="IPR027417">
    <property type="entry name" value="P-loop_NTPase"/>
</dbReference>
<dbReference type="HOGENOM" id="CLU_004109_4_3_9"/>
<dbReference type="InterPro" id="IPR046336">
    <property type="entry name" value="Lon_prtase_N_sf"/>
</dbReference>
<keyword evidence="5 14" id="KW-0378">Hydrolase</keyword>
<evidence type="ECO:0000256" key="6">
    <source>
        <dbReference type="ARBA" id="ARBA00022825"/>
    </source>
</evidence>
<dbReference type="PROSITE" id="PS51786">
    <property type="entry name" value="LON_PROTEOLYTIC"/>
    <property type="match status" value="1"/>
</dbReference>
<dbReference type="PIRSF" id="PIRSF001174">
    <property type="entry name" value="Lon_proteas"/>
    <property type="match status" value="1"/>
</dbReference>
<evidence type="ECO:0000256" key="9">
    <source>
        <dbReference type="ARBA" id="ARBA00050665"/>
    </source>
</evidence>
<comment type="similarity">
    <text evidence="14 15 18 19">Belongs to the peptidase S16 family.</text>
</comment>
<dbReference type="MEROPS" id="S16.001"/>
<comment type="subcellular location">
    <subcellularLocation>
        <location evidence="1 14 15">Cytoplasm</location>
    </subcellularLocation>
</comment>
<dbReference type="InterPro" id="IPR020568">
    <property type="entry name" value="Ribosomal_Su5_D2-typ_SF"/>
</dbReference>
<dbReference type="eggNOG" id="COG0466">
    <property type="taxonomic scope" value="Bacteria"/>
</dbReference>
<evidence type="ECO:0000256" key="17">
    <source>
        <dbReference type="PIRSR" id="PIRSR001174-2"/>
    </source>
</evidence>